<dbReference type="OrthoDB" id="7688456at2"/>
<dbReference type="EMBL" id="AONQ01000003">
    <property type="protein sequence ID" value="EME71719.1"/>
    <property type="molecule type" value="Genomic_DNA"/>
</dbReference>
<keyword evidence="9" id="KW-1185">Reference proteome</keyword>
<dbReference type="AlphaFoldDB" id="M3AGM5"/>
<evidence type="ECO:0000256" key="5">
    <source>
        <dbReference type="ARBA" id="ARBA00022989"/>
    </source>
</evidence>
<comment type="caution">
    <text evidence="8">The sequence shown here is derived from an EMBL/GenBank/DDBJ whole genome shotgun (WGS) entry which is preliminary data.</text>
</comment>
<proteinExistence type="inferred from homology"/>
<dbReference type="CDD" id="cd16914">
    <property type="entry name" value="EcfT"/>
    <property type="match status" value="1"/>
</dbReference>
<evidence type="ECO:0000256" key="4">
    <source>
        <dbReference type="ARBA" id="ARBA00022692"/>
    </source>
</evidence>
<dbReference type="PANTHER" id="PTHR43723:SF1">
    <property type="entry name" value="COBALT TRANSPORT PROTEIN CBIQ"/>
    <property type="match status" value="1"/>
</dbReference>
<dbReference type="Proteomes" id="UP000011744">
    <property type="component" value="Unassembled WGS sequence"/>
</dbReference>
<dbReference type="Pfam" id="PF02361">
    <property type="entry name" value="CbiQ"/>
    <property type="match status" value="1"/>
</dbReference>
<reference evidence="8 9" key="1">
    <citation type="journal article" date="2014" name="Genome Announc.">
        <title>Draft Genome Sequence of Magnetospirillum sp. Strain SO-1, a Freshwater Magnetotactic Bacterium Isolated from the Ol'khovka River, Russia.</title>
        <authorList>
            <person name="Grouzdev D.S."/>
            <person name="Dziuba M.V."/>
            <person name="Sukhacheva M.S."/>
            <person name="Mardanov A.V."/>
            <person name="Beletskiy A.V."/>
            <person name="Kuznetsov B.B."/>
            <person name="Skryabin K.G."/>
        </authorList>
    </citation>
    <scope>NUCLEOTIDE SEQUENCE [LARGE SCALE GENOMIC DNA]</scope>
    <source>
        <strain evidence="8 9">SO-1</strain>
    </source>
</reference>
<accession>M3AGM5</accession>
<evidence type="ECO:0000256" key="6">
    <source>
        <dbReference type="ARBA" id="ARBA00023136"/>
    </source>
</evidence>
<feature type="transmembrane region" description="Helical" evidence="7">
    <location>
        <begin position="67"/>
        <end position="84"/>
    </location>
</feature>
<evidence type="ECO:0000256" key="3">
    <source>
        <dbReference type="ARBA" id="ARBA00022475"/>
    </source>
</evidence>
<dbReference type="STRING" id="1244869.H261_02266"/>
<comment type="subcellular location">
    <subcellularLocation>
        <location evidence="1">Cell membrane</location>
        <topology evidence="1">Multi-pass membrane protein</topology>
    </subcellularLocation>
</comment>
<evidence type="ECO:0000256" key="2">
    <source>
        <dbReference type="ARBA" id="ARBA00008564"/>
    </source>
</evidence>
<feature type="transmembrane region" description="Helical" evidence="7">
    <location>
        <begin position="104"/>
        <end position="122"/>
    </location>
</feature>
<organism evidence="8 9">
    <name type="scientific">Paramagnetospirillum caucaseum</name>
    <dbReference type="NCBI Taxonomy" id="1244869"/>
    <lineage>
        <taxon>Bacteria</taxon>
        <taxon>Pseudomonadati</taxon>
        <taxon>Pseudomonadota</taxon>
        <taxon>Alphaproteobacteria</taxon>
        <taxon>Rhodospirillales</taxon>
        <taxon>Magnetospirillaceae</taxon>
        <taxon>Paramagnetospirillum</taxon>
    </lineage>
</organism>
<evidence type="ECO:0000313" key="8">
    <source>
        <dbReference type="EMBL" id="EME71719.1"/>
    </source>
</evidence>
<keyword evidence="6 7" id="KW-0472">Membrane</keyword>
<name>M3AGM5_9PROT</name>
<dbReference type="NCBIfam" id="TIGR02454">
    <property type="entry name" value="ECF_T_CbiQ"/>
    <property type="match status" value="1"/>
</dbReference>
<gene>
    <name evidence="8" type="ORF">H261_02266</name>
</gene>
<evidence type="ECO:0000256" key="1">
    <source>
        <dbReference type="ARBA" id="ARBA00004651"/>
    </source>
</evidence>
<evidence type="ECO:0000313" key="9">
    <source>
        <dbReference type="Proteomes" id="UP000011744"/>
    </source>
</evidence>
<keyword evidence="4 7" id="KW-0812">Transmembrane</keyword>
<dbReference type="PANTHER" id="PTHR43723">
    <property type="entry name" value="COBALT TRANSPORT PROTEIN CBIQ"/>
    <property type="match status" value="1"/>
</dbReference>
<dbReference type="GO" id="GO:0006824">
    <property type="term" value="P:cobalt ion transport"/>
    <property type="evidence" value="ECO:0007669"/>
    <property type="project" value="InterPro"/>
</dbReference>
<keyword evidence="5 7" id="KW-1133">Transmembrane helix</keyword>
<dbReference type="eggNOG" id="COG0619">
    <property type="taxonomic scope" value="Bacteria"/>
</dbReference>
<dbReference type="PATRIC" id="fig|1244869.3.peg.450"/>
<keyword evidence="3" id="KW-1003">Cell membrane</keyword>
<dbReference type="InterPro" id="IPR003339">
    <property type="entry name" value="ABC/ECF_trnsptr_transmembrane"/>
</dbReference>
<dbReference type="InterPro" id="IPR052770">
    <property type="entry name" value="Cobalt_transport_CbiQ"/>
</dbReference>
<sequence length="244" mass="25592">MSLTIDRLSQAGRWRKRAPMEKAALALGLLALALVLPPWPGGALVLGAAWGLALGGARIPPGDWLRLNAVPLGFVLTGAAALAVDVDAQGLHLAADQGRRAALVVLRAAAAVSALLLLAATTPAPDLVRGLRRLGLPAEIAEIMLLTWHFLFLLLDQAAAIRTAQEARLGWFGPRRQVRSLGLLIAQLLPRAMDRARRLEVGLAARGFDGSLPMISTARPASRPVLALILGGQSALAGVSLWLG</sequence>
<evidence type="ECO:0000256" key="7">
    <source>
        <dbReference type="SAM" id="Phobius"/>
    </source>
</evidence>
<dbReference type="RefSeq" id="WP_008613830.1">
    <property type="nucleotide sequence ID" value="NZ_AONQ01000003.1"/>
</dbReference>
<protein>
    <submittedName>
        <fullName evidence="8">ABC-type cobalt transport system</fullName>
    </submittedName>
</protein>
<comment type="similarity">
    <text evidence="2">Belongs to the CbiQ family.</text>
</comment>
<dbReference type="GO" id="GO:0043190">
    <property type="term" value="C:ATP-binding cassette (ABC) transporter complex"/>
    <property type="evidence" value="ECO:0007669"/>
    <property type="project" value="InterPro"/>
</dbReference>
<dbReference type="InterPro" id="IPR012809">
    <property type="entry name" value="ECF_CbiQ"/>
</dbReference>